<accession>A0A3D9IFN4</accession>
<keyword evidence="1" id="KW-0812">Transmembrane</keyword>
<keyword evidence="1" id="KW-1133">Transmembrane helix</keyword>
<evidence type="ECO:0000313" key="3">
    <source>
        <dbReference type="Proteomes" id="UP000256869"/>
    </source>
</evidence>
<organism evidence="2 3">
    <name type="scientific">Cohnella lupini</name>
    <dbReference type="NCBI Taxonomy" id="1294267"/>
    <lineage>
        <taxon>Bacteria</taxon>
        <taxon>Bacillati</taxon>
        <taxon>Bacillota</taxon>
        <taxon>Bacilli</taxon>
        <taxon>Bacillales</taxon>
        <taxon>Paenibacillaceae</taxon>
        <taxon>Cohnella</taxon>
    </lineage>
</organism>
<dbReference type="AlphaFoldDB" id="A0A3D9IFN4"/>
<name>A0A3D9IFN4_9BACL</name>
<feature type="transmembrane region" description="Helical" evidence="1">
    <location>
        <begin position="75"/>
        <end position="95"/>
    </location>
</feature>
<dbReference type="OrthoDB" id="2680325at2"/>
<reference evidence="2 3" key="1">
    <citation type="submission" date="2018-07" db="EMBL/GenBank/DDBJ databases">
        <title>Genomic Encyclopedia of Type Strains, Phase III (KMG-III): the genomes of soil and plant-associated and newly described type strains.</title>
        <authorList>
            <person name="Whitman W."/>
        </authorList>
    </citation>
    <scope>NUCLEOTIDE SEQUENCE [LARGE SCALE GENOMIC DNA]</scope>
    <source>
        <strain evidence="2 3">CECT 8236</strain>
    </source>
</reference>
<proteinExistence type="predicted"/>
<comment type="caution">
    <text evidence="2">The sequence shown here is derived from an EMBL/GenBank/DDBJ whole genome shotgun (WGS) entry which is preliminary data.</text>
</comment>
<evidence type="ECO:0000313" key="2">
    <source>
        <dbReference type="EMBL" id="RED60485.1"/>
    </source>
</evidence>
<protein>
    <submittedName>
        <fullName evidence="2">Uncharacterized protein</fullName>
    </submittedName>
</protein>
<gene>
    <name evidence="2" type="ORF">DFP95_106277</name>
</gene>
<dbReference type="RefSeq" id="WP_115993187.1">
    <property type="nucleotide sequence ID" value="NZ_QRDY01000006.1"/>
</dbReference>
<keyword evidence="3" id="KW-1185">Reference proteome</keyword>
<keyword evidence="1" id="KW-0472">Membrane</keyword>
<evidence type="ECO:0000256" key="1">
    <source>
        <dbReference type="SAM" id="Phobius"/>
    </source>
</evidence>
<dbReference type="Proteomes" id="UP000256869">
    <property type="component" value="Unassembled WGS sequence"/>
</dbReference>
<sequence>MKEGIDSTASSSVWNRYRAAKQTAFGIPEESEAAQTLEELEAAIAEAAASSGLPEIGLPPRAGVHTVKRRQLSRWYYLALVLLFSGLVIGLFWWGREHHNG</sequence>
<dbReference type="EMBL" id="QRDY01000006">
    <property type="protein sequence ID" value="RED60485.1"/>
    <property type="molecule type" value="Genomic_DNA"/>
</dbReference>